<dbReference type="EMBL" id="GEDC01002684">
    <property type="protein sequence ID" value="JAS34614.1"/>
    <property type="molecule type" value="Transcribed_RNA"/>
</dbReference>
<dbReference type="InterPro" id="IPR022041">
    <property type="entry name" value="Methyltransf_FA"/>
</dbReference>
<keyword evidence="4 5" id="KW-0472">Membrane</keyword>
<feature type="non-terminal residue" evidence="8">
    <location>
        <position position="1"/>
    </location>
</feature>
<name>A0A1B6E9S8_9HEMI</name>
<dbReference type="AlphaFoldDB" id="A0A1B6E9S8"/>
<accession>A0A1B6E9S8</accession>
<evidence type="ECO:0000259" key="6">
    <source>
        <dbReference type="Pfam" id="PF02931"/>
    </source>
</evidence>
<evidence type="ECO:0000256" key="2">
    <source>
        <dbReference type="ARBA" id="ARBA00022692"/>
    </source>
</evidence>
<gene>
    <name evidence="8" type="ORF">g.14233</name>
</gene>
<dbReference type="InterPro" id="IPR006202">
    <property type="entry name" value="Neur_chan_lig-bd"/>
</dbReference>
<dbReference type="InterPro" id="IPR036734">
    <property type="entry name" value="Neur_chan_lig-bd_sf"/>
</dbReference>
<feature type="transmembrane region" description="Helical" evidence="5">
    <location>
        <begin position="506"/>
        <end position="531"/>
    </location>
</feature>
<feature type="transmembrane region" description="Helical" evidence="5">
    <location>
        <begin position="356"/>
        <end position="378"/>
    </location>
</feature>
<dbReference type="CDD" id="cd18989">
    <property type="entry name" value="LGIC_ECD_cation"/>
    <property type="match status" value="1"/>
</dbReference>
<protein>
    <recommendedName>
        <fullName evidence="9">Neurotransmitter-gated ion-channel ligand-binding domain-containing protein</fullName>
    </recommendedName>
</protein>
<dbReference type="PANTHER" id="PTHR18945">
    <property type="entry name" value="NEUROTRANSMITTER GATED ION CHANNEL"/>
    <property type="match status" value="1"/>
</dbReference>
<dbReference type="Pfam" id="PF02931">
    <property type="entry name" value="Neur_chan_LBD"/>
    <property type="match status" value="1"/>
</dbReference>
<comment type="subcellular location">
    <subcellularLocation>
        <location evidence="1">Membrane</location>
        <topology evidence="1">Multi-pass membrane protein</topology>
    </subcellularLocation>
</comment>
<proteinExistence type="predicted"/>
<sequence length="532" mass="60022">QVDQQTIVFTLGAQDVLGQAVVLPVAVTVSEHRFAVLVFIFFLFESTCKRRASTKANVHTRNLLSENELKGFWIRLRTNGLLAVGRDGEDVPFLFWQDTEPLLIKYISFCTWNDVVGKWIYDCNQDEYQADMVQNLGASAQLQQKLLANYNRYILPVIDSDKTMPISIQLLPDLINLDDKKNKMTLHGSFSMQWYDDKLQWEQDENNNISSLIFVNHEIWSPEIVLLNSVGNGASPLGRSKIMLNSQGKVDWKPSTVLEARCYLNLTYWPWDEQVCTIQLGFWREGDSLQIIIEDSKLQLDSLRKASTQWELEELIAGTDKISSQWVQDSDGSESDESLEHAVLTYTFTLRRISRVYIWVFVLPLIASIVMSLSSFWLSPIGPEKLSINCLALLILCLMLIIIQVSLPAPPDHTPYLLKSYSNAIIVVIISMFTSVIVISMSRTTHLGPPPKFICSSINATLVSSLLCLPGTSSMDEENKTEGTSSNFNVSTTSLITVKDINADQYWMLLAIALDRIAFFGTSLLLSLLLIP</sequence>
<evidence type="ECO:0000313" key="8">
    <source>
        <dbReference type="EMBL" id="JAS34614.1"/>
    </source>
</evidence>
<feature type="domain" description="Farnesoic acid O-methyl transferase" evidence="7">
    <location>
        <begin position="51"/>
        <end position="124"/>
    </location>
</feature>
<evidence type="ECO:0000256" key="1">
    <source>
        <dbReference type="ARBA" id="ARBA00004141"/>
    </source>
</evidence>
<reference evidence="8" key="1">
    <citation type="submission" date="2015-12" db="EMBL/GenBank/DDBJ databases">
        <title>De novo transcriptome assembly of four potential Pierce s Disease insect vectors from Arizona vineyards.</title>
        <authorList>
            <person name="Tassone E.E."/>
        </authorList>
    </citation>
    <scope>NUCLEOTIDE SEQUENCE</scope>
</reference>
<evidence type="ECO:0000256" key="4">
    <source>
        <dbReference type="ARBA" id="ARBA00023136"/>
    </source>
</evidence>
<feature type="domain" description="Neurotransmitter-gated ion-channel ligand-binding" evidence="6">
    <location>
        <begin position="141"/>
        <end position="352"/>
    </location>
</feature>
<dbReference type="GO" id="GO:0016020">
    <property type="term" value="C:membrane"/>
    <property type="evidence" value="ECO:0007669"/>
    <property type="project" value="UniProtKB-SubCell"/>
</dbReference>
<dbReference type="SUPFAM" id="SSF63712">
    <property type="entry name" value="Nicotinic receptor ligand binding domain-like"/>
    <property type="match status" value="1"/>
</dbReference>
<evidence type="ECO:0008006" key="9">
    <source>
        <dbReference type="Google" id="ProtNLM"/>
    </source>
</evidence>
<dbReference type="SUPFAM" id="SSF90112">
    <property type="entry name" value="Neurotransmitter-gated ion-channel transmembrane pore"/>
    <property type="match status" value="1"/>
</dbReference>
<dbReference type="PRINTS" id="PR00252">
    <property type="entry name" value="NRIONCHANNEL"/>
</dbReference>
<keyword evidence="3 5" id="KW-1133">Transmembrane helix</keyword>
<feature type="transmembrane region" description="Helical" evidence="5">
    <location>
        <begin position="421"/>
        <end position="441"/>
    </location>
</feature>
<dbReference type="GO" id="GO:0004888">
    <property type="term" value="F:transmembrane signaling receptor activity"/>
    <property type="evidence" value="ECO:0007669"/>
    <property type="project" value="InterPro"/>
</dbReference>
<dbReference type="InterPro" id="IPR038050">
    <property type="entry name" value="Neuro_actylchol_rec"/>
</dbReference>
<organism evidence="8">
    <name type="scientific">Clastoptera arizonana</name>
    <name type="common">Arizona spittle bug</name>
    <dbReference type="NCBI Taxonomy" id="38151"/>
    <lineage>
        <taxon>Eukaryota</taxon>
        <taxon>Metazoa</taxon>
        <taxon>Ecdysozoa</taxon>
        <taxon>Arthropoda</taxon>
        <taxon>Hexapoda</taxon>
        <taxon>Insecta</taxon>
        <taxon>Pterygota</taxon>
        <taxon>Neoptera</taxon>
        <taxon>Paraneoptera</taxon>
        <taxon>Hemiptera</taxon>
        <taxon>Auchenorrhyncha</taxon>
        <taxon>Cercopoidea</taxon>
        <taxon>Clastopteridae</taxon>
        <taxon>Clastoptera</taxon>
    </lineage>
</organism>
<dbReference type="InterPro" id="IPR006201">
    <property type="entry name" value="Neur_channel"/>
</dbReference>
<dbReference type="GO" id="GO:0005230">
    <property type="term" value="F:extracellular ligand-gated monoatomic ion channel activity"/>
    <property type="evidence" value="ECO:0007669"/>
    <property type="project" value="InterPro"/>
</dbReference>
<dbReference type="Pfam" id="PF12248">
    <property type="entry name" value="Methyltransf_FA"/>
    <property type="match status" value="1"/>
</dbReference>
<feature type="transmembrane region" description="Helical" evidence="5">
    <location>
        <begin position="390"/>
        <end position="409"/>
    </location>
</feature>
<dbReference type="InterPro" id="IPR036719">
    <property type="entry name" value="Neuro-gated_channel_TM_sf"/>
</dbReference>
<evidence type="ECO:0000256" key="5">
    <source>
        <dbReference type="SAM" id="Phobius"/>
    </source>
</evidence>
<dbReference type="Gene3D" id="2.70.170.10">
    <property type="entry name" value="Neurotransmitter-gated ion-channel ligand-binding domain"/>
    <property type="match status" value="1"/>
</dbReference>
<evidence type="ECO:0000256" key="3">
    <source>
        <dbReference type="ARBA" id="ARBA00022989"/>
    </source>
</evidence>
<dbReference type="Gene3D" id="1.20.58.390">
    <property type="entry name" value="Neurotransmitter-gated ion-channel transmembrane domain"/>
    <property type="match status" value="1"/>
</dbReference>
<evidence type="ECO:0000259" key="7">
    <source>
        <dbReference type="Pfam" id="PF12248"/>
    </source>
</evidence>
<keyword evidence="2 5" id="KW-0812">Transmembrane</keyword>